<evidence type="ECO:0000313" key="2">
    <source>
        <dbReference type="Proteomes" id="UP000183567"/>
    </source>
</evidence>
<name>A0A1J8QX07_9AGAM</name>
<organism evidence="1 2">
    <name type="scientific">Rhizopogon vesiculosus</name>
    <dbReference type="NCBI Taxonomy" id="180088"/>
    <lineage>
        <taxon>Eukaryota</taxon>
        <taxon>Fungi</taxon>
        <taxon>Dikarya</taxon>
        <taxon>Basidiomycota</taxon>
        <taxon>Agaricomycotina</taxon>
        <taxon>Agaricomycetes</taxon>
        <taxon>Agaricomycetidae</taxon>
        <taxon>Boletales</taxon>
        <taxon>Suillineae</taxon>
        <taxon>Rhizopogonaceae</taxon>
        <taxon>Rhizopogon</taxon>
    </lineage>
</organism>
<dbReference type="EMBL" id="LVVM01001696">
    <property type="protein sequence ID" value="OJA17992.1"/>
    <property type="molecule type" value="Genomic_DNA"/>
</dbReference>
<gene>
    <name evidence="1" type="ORF">AZE42_13144</name>
</gene>
<sequence>MRSDHQVIVLILREMLERFGKSPLCRRSFELFTIRSQ</sequence>
<protein>
    <submittedName>
        <fullName evidence="1">Uncharacterized protein</fullName>
    </submittedName>
</protein>
<evidence type="ECO:0000313" key="1">
    <source>
        <dbReference type="EMBL" id="OJA17992.1"/>
    </source>
</evidence>
<dbReference type="Proteomes" id="UP000183567">
    <property type="component" value="Unassembled WGS sequence"/>
</dbReference>
<proteinExistence type="predicted"/>
<dbReference type="AlphaFoldDB" id="A0A1J8QX07"/>
<comment type="caution">
    <text evidence="1">The sequence shown here is derived from an EMBL/GenBank/DDBJ whole genome shotgun (WGS) entry which is preliminary data.</text>
</comment>
<keyword evidence="2" id="KW-1185">Reference proteome</keyword>
<reference evidence="1 2" key="1">
    <citation type="submission" date="2016-03" db="EMBL/GenBank/DDBJ databases">
        <title>Comparative genomics of the ectomycorrhizal sister species Rhizopogon vinicolor and Rhizopogon vesiculosus (Basidiomycota: Boletales) reveals a divergence of the mating type B locus.</title>
        <authorList>
            <person name="Mujic A.B."/>
            <person name="Kuo A."/>
            <person name="Tritt A."/>
            <person name="Lipzen A."/>
            <person name="Chen C."/>
            <person name="Johnson J."/>
            <person name="Sharma A."/>
            <person name="Barry K."/>
            <person name="Grigoriev I.V."/>
            <person name="Spatafora J.W."/>
        </authorList>
    </citation>
    <scope>NUCLEOTIDE SEQUENCE [LARGE SCALE GENOMIC DNA]</scope>
    <source>
        <strain evidence="1 2">AM-OR11-056</strain>
    </source>
</reference>
<accession>A0A1J8QX07</accession>